<dbReference type="Proteomes" id="UP001374535">
    <property type="component" value="Chromosome 1"/>
</dbReference>
<proteinExistence type="predicted"/>
<accession>A0AAQ3P7N8</accession>
<name>A0AAQ3P7N8_VIGMU</name>
<evidence type="ECO:0000313" key="1">
    <source>
        <dbReference type="EMBL" id="WVZ22551.1"/>
    </source>
</evidence>
<dbReference type="EMBL" id="CP144700">
    <property type="protein sequence ID" value="WVZ22551.1"/>
    <property type="molecule type" value="Genomic_DNA"/>
</dbReference>
<reference evidence="1 2" key="1">
    <citation type="journal article" date="2023" name="Life. Sci Alliance">
        <title>Evolutionary insights into 3D genome organization and epigenetic landscape of Vigna mungo.</title>
        <authorList>
            <person name="Junaid A."/>
            <person name="Singh B."/>
            <person name="Bhatia S."/>
        </authorList>
    </citation>
    <scope>NUCLEOTIDE SEQUENCE [LARGE SCALE GENOMIC DNA]</scope>
    <source>
        <strain evidence="1">Urdbean</strain>
    </source>
</reference>
<evidence type="ECO:0000313" key="2">
    <source>
        <dbReference type="Proteomes" id="UP001374535"/>
    </source>
</evidence>
<keyword evidence="2" id="KW-1185">Reference proteome</keyword>
<gene>
    <name evidence="1" type="ORF">V8G54_001095</name>
</gene>
<organism evidence="1 2">
    <name type="scientific">Vigna mungo</name>
    <name type="common">Black gram</name>
    <name type="synonym">Phaseolus mungo</name>
    <dbReference type="NCBI Taxonomy" id="3915"/>
    <lineage>
        <taxon>Eukaryota</taxon>
        <taxon>Viridiplantae</taxon>
        <taxon>Streptophyta</taxon>
        <taxon>Embryophyta</taxon>
        <taxon>Tracheophyta</taxon>
        <taxon>Spermatophyta</taxon>
        <taxon>Magnoliopsida</taxon>
        <taxon>eudicotyledons</taxon>
        <taxon>Gunneridae</taxon>
        <taxon>Pentapetalae</taxon>
        <taxon>rosids</taxon>
        <taxon>fabids</taxon>
        <taxon>Fabales</taxon>
        <taxon>Fabaceae</taxon>
        <taxon>Papilionoideae</taxon>
        <taxon>50 kb inversion clade</taxon>
        <taxon>NPAAA clade</taxon>
        <taxon>indigoferoid/millettioid clade</taxon>
        <taxon>Phaseoleae</taxon>
        <taxon>Vigna</taxon>
    </lineage>
</organism>
<dbReference type="AlphaFoldDB" id="A0AAQ3P7N8"/>
<sequence length="142" mass="15218">MDCGEPRKGRERMGIENFEENGSNERERIFCSNYFDFIEWSGQLSGPNPKCALFLSLCGLIIERVSPIVEGVGPVVGGVGPTKGVGAVEDGGGREEPMSGGVLTLENGIVEGTLIMYFAFRAFFTVLPLSGHEGSCPDITVI</sequence>
<protein>
    <submittedName>
        <fullName evidence="1">Uncharacterized protein</fullName>
    </submittedName>
</protein>